<dbReference type="InterPro" id="IPR035926">
    <property type="entry name" value="NusB-like_sf"/>
</dbReference>
<accession>A0A382LEG9</accession>
<name>A0A382LEG9_9ZZZZ</name>
<organism evidence="7">
    <name type="scientific">marine metagenome</name>
    <dbReference type="NCBI Taxonomy" id="408172"/>
    <lineage>
        <taxon>unclassified sequences</taxon>
        <taxon>metagenomes</taxon>
        <taxon>ecological metagenomes</taxon>
    </lineage>
</organism>
<dbReference type="AlphaFoldDB" id="A0A382LEG9"/>
<dbReference type="PANTHER" id="PTHR11078:SF3">
    <property type="entry name" value="ANTITERMINATION NUSB DOMAIN-CONTAINING PROTEIN"/>
    <property type="match status" value="1"/>
</dbReference>
<evidence type="ECO:0000256" key="4">
    <source>
        <dbReference type="ARBA" id="ARBA00023015"/>
    </source>
</evidence>
<proteinExistence type="inferred from homology"/>
<dbReference type="EMBL" id="UINC01086506">
    <property type="protein sequence ID" value="SVC35040.1"/>
    <property type="molecule type" value="Genomic_DNA"/>
</dbReference>
<evidence type="ECO:0000313" key="7">
    <source>
        <dbReference type="EMBL" id="SVC35040.1"/>
    </source>
</evidence>
<sequence length="142" mass="16510">MGKRRSSRELALKFLYQFELNKGDLGEQMKLFIKQNSSQEDVKIFMKDLVVSLLDKIEEIDEVIQKFSDHWVVERMTVIDRNILRLGTCELLFDFSTPPKVVINEAIDIAKKYGNEDSPEFVNGILDRIYKEIEHKGSLPTT</sequence>
<keyword evidence="5" id="KW-0804">Transcription</keyword>
<protein>
    <recommendedName>
        <fullName evidence="6">NusB/RsmB/TIM44 domain-containing protein</fullName>
    </recommendedName>
</protein>
<dbReference type="CDD" id="cd00619">
    <property type="entry name" value="Terminator_NusB"/>
    <property type="match status" value="1"/>
</dbReference>
<evidence type="ECO:0000256" key="1">
    <source>
        <dbReference type="ARBA" id="ARBA00005952"/>
    </source>
</evidence>
<evidence type="ECO:0000259" key="6">
    <source>
        <dbReference type="Pfam" id="PF01029"/>
    </source>
</evidence>
<dbReference type="SUPFAM" id="SSF48013">
    <property type="entry name" value="NusB-like"/>
    <property type="match status" value="1"/>
</dbReference>
<dbReference type="GO" id="GO:0005829">
    <property type="term" value="C:cytosol"/>
    <property type="evidence" value="ECO:0007669"/>
    <property type="project" value="TreeGrafter"/>
</dbReference>
<dbReference type="GO" id="GO:0031564">
    <property type="term" value="P:transcription antitermination"/>
    <property type="evidence" value="ECO:0007669"/>
    <property type="project" value="UniProtKB-KW"/>
</dbReference>
<reference evidence="7" key="1">
    <citation type="submission" date="2018-05" db="EMBL/GenBank/DDBJ databases">
        <authorList>
            <person name="Lanie J.A."/>
            <person name="Ng W.-L."/>
            <person name="Kazmierczak K.M."/>
            <person name="Andrzejewski T.M."/>
            <person name="Davidsen T.M."/>
            <person name="Wayne K.J."/>
            <person name="Tettelin H."/>
            <person name="Glass J.I."/>
            <person name="Rusch D."/>
            <person name="Podicherti R."/>
            <person name="Tsui H.-C.T."/>
            <person name="Winkler M.E."/>
        </authorList>
    </citation>
    <scope>NUCLEOTIDE SEQUENCE</scope>
</reference>
<dbReference type="InterPro" id="IPR011605">
    <property type="entry name" value="NusB_fam"/>
</dbReference>
<comment type="similarity">
    <text evidence="1">Belongs to the NusB family.</text>
</comment>
<dbReference type="PANTHER" id="PTHR11078">
    <property type="entry name" value="N UTILIZATION SUBSTANCE PROTEIN B-RELATED"/>
    <property type="match status" value="1"/>
</dbReference>
<dbReference type="NCBIfam" id="TIGR01951">
    <property type="entry name" value="nusB"/>
    <property type="match status" value="1"/>
</dbReference>
<dbReference type="GO" id="GO:0003723">
    <property type="term" value="F:RNA binding"/>
    <property type="evidence" value="ECO:0007669"/>
    <property type="project" value="UniProtKB-KW"/>
</dbReference>
<dbReference type="GO" id="GO:0006353">
    <property type="term" value="P:DNA-templated transcription termination"/>
    <property type="evidence" value="ECO:0007669"/>
    <property type="project" value="InterPro"/>
</dbReference>
<dbReference type="Gene3D" id="1.10.940.10">
    <property type="entry name" value="NusB-like"/>
    <property type="match status" value="1"/>
</dbReference>
<dbReference type="Pfam" id="PF01029">
    <property type="entry name" value="NusB"/>
    <property type="match status" value="1"/>
</dbReference>
<evidence type="ECO:0000256" key="5">
    <source>
        <dbReference type="ARBA" id="ARBA00023163"/>
    </source>
</evidence>
<dbReference type="HAMAP" id="MF_00073">
    <property type="entry name" value="NusB"/>
    <property type="match status" value="1"/>
</dbReference>
<evidence type="ECO:0000256" key="3">
    <source>
        <dbReference type="ARBA" id="ARBA00022884"/>
    </source>
</evidence>
<evidence type="ECO:0000256" key="2">
    <source>
        <dbReference type="ARBA" id="ARBA00022814"/>
    </source>
</evidence>
<feature type="domain" description="NusB/RsmB/TIM44" evidence="6">
    <location>
        <begin position="6"/>
        <end position="131"/>
    </location>
</feature>
<gene>
    <name evidence="7" type="ORF">METZ01_LOCUS287894</name>
</gene>
<keyword evidence="3" id="KW-0694">RNA-binding</keyword>
<keyword evidence="4" id="KW-0805">Transcription regulation</keyword>
<dbReference type="InterPro" id="IPR006027">
    <property type="entry name" value="NusB_RsmB_TIM44"/>
</dbReference>
<keyword evidence="2" id="KW-0889">Transcription antitermination</keyword>